<organism evidence="6 7">
    <name type="scientific">Planotetraspora phitsanulokensis</name>
    <dbReference type="NCBI Taxonomy" id="575192"/>
    <lineage>
        <taxon>Bacteria</taxon>
        <taxon>Bacillati</taxon>
        <taxon>Actinomycetota</taxon>
        <taxon>Actinomycetes</taxon>
        <taxon>Streptosporangiales</taxon>
        <taxon>Streptosporangiaceae</taxon>
        <taxon>Planotetraspora</taxon>
    </lineage>
</organism>
<evidence type="ECO:0000256" key="2">
    <source>
        <dbReference type="ARBA" id="ARBA00022679"/>
    </source>
</evidence>
<feature type="compositionally biased region" description="Basic and acidic residues" evidence="3">
    <location>
        <begin position="376"/>
        <end position="394"/>
    </location>
</feature>
<keyword evidence="1" id="KW-0328">Glycosyltransferase</keyword>
<name>A0A8J3XKY2_9ACTN</name>
<evidence type="ECO:0000256" key="3">
    <source>
        <dbReference type="SAM" id="MobiDB-lite"/>
    </source>
</evidence>
<reference evidence="6 7" key="1">
    <citation type="submission" date="2021-01" db="EMBL/GenBank/DDBJ databases">
        <title>Whole genome shotgun sequence of Planotetraspora phitsanulokensis NBRC 104273.</title>
        <authorList>
            <person name="Komaki H."/>
            <person name="Tamura T."/>
        </authorList>
    </citation>
    <scope>NUCLEOTIDE SEQUENCE [LARGE SCALE GENOMIC DNA]</scope>
    <source>
        <strain evidence="6 7">NBRC 104273</strain>
    </source>
</reference>
<dbReference type="GO" id="GO:0016758">
    <property type="term" value="F:hexosyltransferase activity"/>
    <property type="evidence" value="ECO:0007669"/>
    <property type="project" value="TreeGrafter"/>
</dbReference>
<evidence type="ECO:0000259" key="5">
    <source>
        <dbReference type="Pfam" id="PF13439"/>
    </source>
</evidence>
<dbReference type="GO" id="GO:1901137">
    <property type="term" value="P:carbohydrate derivative biosynthetic process"/>
    <property type="evidence" value="ECO:0007669"/>
    <property type="project" value="UniProtKB-ARBA"/>
</dbReference>
<dbReference type="Pfam" id="PF00534">
    <property type="entry name" value="Glycos_transf_1"/>
    <property type="match status" value="1"/>
</dbReference>
<dbReference type="EMBL" id="BOOP01000023">
    <property type="protein sequence ID" value="GII40068.1"/>
    <property type="molecule type" value="Genomic_DNA"/>
</dbReference>
<dbReference type="InterPro" id="IPR050194">
    <property type="entry name" value="Glycosyltransferase_grp1"/>
</dbReference>
<accession>A0A8J3XKY2</accession>
<proteinExistence type="predicted"/>
<evidence type="ECO:0000256" key="1">
    <source>
        <dbReference type="ARBA" id="ARBA00022676"/>
    </source>
</evidence>
<dbReference type="PANTHER" id="PTHR45947">
    <property type="entry name" value="SULFOQUINOVOSYL TRANSFERASE SQD2"/>
    <property type="match status" value="1"/>
</dbReference>
<dbReference type="InterPro" id="IPR028098">
    <property type="entry name" value="Glyco_trans_4-like_N"/>
</dbReference>
<dbReference type="Pfam" id="PF13439">
    <property type="entry name" value="Glyco_transf_4"/>
    <property type="match status" value="1"/>
</dbReference>
<dbReference type="InterPro" id="IPR001296">
    <property type="entry name" value="Glyco_trans_1"/>
</dbReference>
<dbReference type="Gene3D" id="3.40.50.2000">
    <property type="entry name" value="Glycogen Phosphorylase B"/>
    <property type="match status" value="2"/>
</dbReference>
<dbReference type="CDD" id="cd03814">
    <property type="entry name" value="GT4-like"/>
    <property type="match status" value="1"/>
</dbReference>
<gene>
    <name evidence="6" type="ORF">Pph01_50710</name>
</gene>
<feature type="domain" description="Glycosyl transferase family 1" evidence="4">
    <location>
        <begin position="190"/>
        <end position="340"/>
    </location>
</feature>
<dbReference type="RefSeq" id="WP_204075618.1">
    <property type="nucleotide sequence ID" value="NZ_BAABHI010000001.1"/>
</dbReference>
<protein>
    <submittedName>
        <fullName evidence="6">GDP-mannose-dependent alpha-mannosyltransferase</fullName>
    </submittedName>
</protein>
<dbReference type="AlphaFoldDB" id="A0A8J3XKY2"/>
<keyword evidence="7" id="KW-1185">Reference proteome</keyword>
<feature type="region of interest" description="Disordered" evidence="3">
    <location>
        <begin position="368"/>
        <end position="394"/>
    </location>
</feature>
<dbReference type="PANTHER" id="PTHR45947:SF3">
    <property type="entry name" value="SULFOQUINOVOSYL TRANSFERASE SQD2"/>
    <property type="match status" value="1"/>
</dbReference>
<sequence>MRVAIVSESFLPQVNGVTNSVCRVLEHLERHGHEAMVVAPGRGPSDYAGFPVRTTPAFRLPFYRSFRVGLPSGEIMSSLEAFKPDVVHLASPTVVGASGMTAADRLGVPAVAVFQTDLAGFARQYGMRGADAAIWGWLRHIHIRAARTLVPSSATMSELNAHGIPRLSLWGRGVDLDRFNPAHRSERLRRELAPNGEVIVGYVGRLAADKRVHLLAKLADLPGIKLVVVGDGPAAKSLRRRMPDAVFCGLRTGTELSEILASFDVFVHTGANETYCQAVQEALAAGVPVVAAAAGGPLDLVQPGQNGLLYPSDSPEGMREAVAHLVADGEARARMSGNARASVLHRTWSALCDQLVGHYETAVARNLSPHEEEDLGEKPWKARVSEPSEAHAGT</sequence>
<feature type="domain" description="Glycosyltransferase subfamily 4-like N-terminal" evidence="5">
    <location>
        <begin position="14"/>
        <end position="178"/>
    </location>
</feature>
<evidence type="ECO:0000313" key="7">
    <source>
        <dbReference type="Proteomes" id="UP000622547"/>
    </source>
</evidence>
<keyword evidence="2" id="KW-0808">Transferase</keyword>
<dbReference type="Proteomes" id="UP000622547">
    <property type="component" value="Unassembled WGS sequence"/>
</dbReference>
<comment type="caution">
    <text evidence="6">The sequence shown here is derived from an EMBL/GenBank/DDBJ whole genome shotgun (WGS) entry which is preliminary data.</text>
</comment>
<evidence type="ECO:0000313" key="6">
    <source>
        <dbReference type="EMBL" id="GII40068.1"/>
    </source>
</evidence>
<evidence type="ECO:0000259" key="4">
    <source>
        <dbReference type="Pfam" id="PF00534"/>
    </source>
</evidence>
<dbReference type="SUPFAM" id="SSF53756">
    <property type="entry name" value="UDP-Glycosyltransferase/glycogen phosphorylase"/>
    <property type="match status" value="1"/>
</dbReference>